<dbReference type="PANTHER" id="PTHR11748:SF103">
    <property type="entry name" value="GLYCOLATE OXIDASE SUBUNIT GLCE"/>
    <property type="match status" value="1"/>
</dbReference>
<dbReference type="InterPro" id="IPR016169">
    <property type="entry name" value="FAD-bd_PCMH_sub2"/>
</dbReference>
<dbReference type="RefSeq" id="WP_133327674.1">
    <property type="nucleotide sequence ID" value="NZ_SMYL01000003.1"/>
</dbReference>
<dbReference type="GO" id="GO:0019154">
    <property type="term" value="F:glycolate dehydrogenase activity"/>
    <property type="evidence" value="ECO:0007669"/>
    <property type="project" value="UniProtKB-EC"/>
</dbReference>
<dbReference type="PANTHER" id="PTHR11748">
    <property type="entry name" value="D-LACTATE DEHYDROGENASE"/>
    <property type="match status" value="1"/>
</dbReference>
<organism evidence="6 7">
    <name type="scientific">Sapientia aquatica</name>
    <dbReference type="NCBI Taxonomy" id="1549640"/>
    <lineage>
        <taxon>Bacteria</taxon>
        <taxon>Pseudomonadati</taxon>
        <taxon>Pseudomonadota</taxon>
        <taxon>Betaproteobacteria</taxon>
        <taxon>Burkholderiales</taxon>
        <taxon>Oxalobacteraceae</taxon>
        <taxon>Sapientia</taxon>
    </lineage>
</organism>
<keyword evidence="2" id="KW-0285">Flavoprotein</keyword>
<evidence type="ECO:0000256" key="4">
    <source>
        <dbReference type="ARBA" id="ARBA00023002"/>
    </source>
</evidence>
<dbReference type="Pfam" id="PF01565">
    <property type="entry name" value="FAD_binding_4"/>
    <property type="match status" value="1"/>
</dbReference>
<evidence type="ECO:0000259" key="5">
    <source>
        <dbReference type="PROSITE" id="PS51387"/>
    </source>
</evidence>
<protein>
    <submittedName>
        <fullName evidence="6">Glycolate oxidase subunit GlcE</fullName>
        <ecNumber evidence="6">1.1.99.14</ecNumber>
    </submittedName>
</protein>
<dbReference type="SUPFAM" id="SSF56176">
    <property type="entry name" value="FAD-binding/transporter-associated domain-like"/>
    <property type="match status" value="1"/>
</dbReference>
<evidence type="ECO:0000256" key="1">
    <source>
        <dbReference type="ARBA" id="ARBA00001974"/>
    </source>
</evidence>
<dbReference type="SUPFAM" id="SSF55103">
    <property type="entry name" value="FAD-linked oxidases, C-terminal domain"/>
    <property type="match status" value="1"/>
</dbReference>
<reference evidence="6 7" key="1">
    <citation type="submission" date="2019-03" db="EMBL/GenBank/DDBJ databases">
        <title>Sapientia aquatica gen. nov., sp. nov., isolated from a crater lake.</title>
        <authorList>
            <person name="Felfoldi T."/>
            <person name="Szabo A."/>
            <person name="Toth E."/>
            <person name="Schumann P."/>
            <person name="Keki Z."/>
            <person name="Marialigeti K."/>
            <person name="Mathe I."/>
        </authorList>
    </citation>
    <scope>NUCLEOTIDE SEQUENCE [LARGE SCALE GENOMIC DNA]</scope>
    <source>
        <strain evidence="6 7">SA-152</strain>
    </source>
</reference>
<proteinExistence type="predicted"/>
<dbReference type="NCBIfam" id="NF008439">
    <property type="entry name" value="PRK11282.1"/>
    <property type="match status" value="1"/>
</dbReference>
<gene>
    <name evidence="6" type="primary">glcE</name>
    <name evidence="6" type="ORF">E2I14_09150</name>
</gene>
<evidence type="ECO:0000256" key="3">
    <source>
        <dbReference type="ARBA" id="ARBA00022827"/>
    </source>
</evidence>
<dbReference type="InterPro" id="IPR006094">
    <property type="entry name" value="Oxid_FAD_bind_N"/>
</dbReference>
<dbReference type="InterPro" id="IPR016164">
    <property type="entry name" value="FAD-linked_Oxase-like_C"/>
</dbReference>
<dbReference type="EMBL" id="SMYL01000003">
    <property type="protein sequence ID" value="TDK66615.1"/>
    <property type="molecule type" value="Genomic_DNA"/>
</dbReference>
<dbReference type="Proteomes" id="UP000294829">
    <property type="component" value="Unassembled WGS sequence"/>
</dbReference>
<dbReference type="GO" id="GO:0071949">
    <property type="term" value="F:FAD binding"/>
    <property type="evidence" value="ECO:0007669"/>
    <property type="project" value="InterPro"/>
</dbReference>
<comment type="caution">
    <text evidence="6">The sequence shown here is derived from an EMBL/GenBank/DDBJ whole genome shotgun (WGS) entry which is preliminary data.</text>
</comment>
<dbReference type="InterPro" id="IPR004113">
    <property type="entry name" value="FAD-bd_oxidored_4_C"/>
</dbReference>
<dbReference type="Gene3D" id="3.30.465.10">
    <property type="match status" value="1"/>
</dbReference>
<keyword evidence="7" id="KW-1185">Reference proteome</keyword>
<comment type="cofactor">
    <cofactor evidence="1">
        <name>FAD</name>
        <dbReference type="ChEBI" id="CHEBI:57692"/>
    </cofactor>
</comment>
<evidence type="ECO:0000313" key="6">
    <source>
        <dbReference type="EMBL" id="TDK66615.1"/>
    </source>
</evidence>
<sequence length="353" mass="37828">MVTEFIDRIKAATAQKQALCIQGGGTKNWYGQAAQGDLLSTRSYAGIIDYDPSELVITARCGTPLSEIKKVLAEQNQFLAFEPPSFGADATIGGAVASGLAGPRRAYAGGVRDFVLGVVLLNGSAQRLTFGGQVMKNVAGYDVSRMLAGSMGSLGLLLELSIKVLPVPHSEATLRFELSEADALAKLNQWGGMPIPISASSWEQGQLSLRLSGSEPAIQQAKQQLGGEQLNADLAAQYWSELNEQTAAFFQQTGALWRLSVPSTCPCIDLGPAQLIEWGGAQRWVYLPQNHNAQQLRQQISAMGGHATLFKGGDKSIGVFQALPKPLFNVHQRLKSAFDPAGIFNPGRLYPEL</sequence>
<feature type="domain" description="FAD-binding PCMH-type" evidence="5">
    <location>
        <begin position="1"/>
        <end position="167"/>
    </location>
</feature>
<dbReference type="OrthoDB" id="9811557at2"/>
<keyword evidence="4 6" id="KW-0560">Oxidoreductase</keyword>
<keyword evidence="3" id="KW-0274">FAD</keyword>
<evidence type="ECO:0000313" key="7">
    <source>
        <dbReference type="Proteomes" id="UP000294829"/>
    </source>
</evidence>
<name>A0A4R5W2J7_9BURK</name>
<evidence type="ECO:0000256" key="2">
    <source>
        <dbReference type="ARBA" id="ARBA00022630"/>
    </source>
</evidence>
<accession>A0A4R5W2J7</accession>
<dbReference type="InterPro" id="IPR016166">
    <property type="entry name" value="FAD-bd_PCMH"/>
</dbReference>
<dbReference type="AlphaFoldDB" id="A0A4R5W2J7"/>
<dbReference type="InterPro" id="IPR036318">
    <property type="entry name" value="FAD-bd_PCMH-like_sf"/>
</dbReference>
<dbReference type="PROSITE" id="PS51387">
    <property type="entry name" value="FAD_PCMH"/>
    <property type="match status" value="1"/>
</dbReference>
<dbReference type="Pfam" id="PF02913">
    <property type="entry name" value="FAD-oxidase_C"/>
    <property type="match status" value="1"/>
</dbReference>
<dbReference type="EC" id="1.1.99.14" evidence="6"/>